<dbReference type="AlphaFoldDB" id="A0A9X4KWL8"/>
<keyword evidence="7" id="KW-0966">Cell projection</keyword>
<keyword evidence="7" id="KW-0282">Flagellum</keyword>
<keyword evidence="3 6" id="KW-0963">Cytoplasm</keyword>
<keyword evidence="4 6" id="KW-1005">Bacterial flagellum biogenesis</keyword>
<accession>A0A9X4KWL8</accession>
<dbReference type="GO" id="GO:0071973">
    <property type="term" value="P:bacterial-type flagellum-dependent cell motility"/>
    <property type="evidence" value="ECO:0007669"/>
    <property type="project" value="TreeGrafter"/>
</dbReference>
<dbReference type="GO" id="GO:0044780">
    <property type="term" value="P:bacterial-type flagellum assembly"/>
    <property type="evidence" value="ECO:0007669"/>
    <property type="project" value="InterPro"/>
</dbReference>
<evidence type="ECO:0000256" key="1">
    <source>
        <dbReference type="ARBA" id="ARBA00004514"/>
    </source>
</evidence>
<evidence type="ECO:0000256" key="3">
    <source>
        <dbReference type="ARBA" id="ARBA00022490"/>
    </source>
</evidence>
<keyword evidence="8" id="KW-1185">Reference proteome</keyword>
<protein>
    <recommendedName>
        <fullName evidence="6">Flagellar secretion chaperone FliS</fullName>
    </recommendedName>
</protein>
<keyword evidence="5" id="KW-0143">Chaperone</keyword>
<dbReference type="NCBIfam" id="TIGR00208">
    <property type="entry name" value="fliS"/>
    <property type="match status" value="1"/>
</dbReference>
<evidence type="ECO:0000256" key="5">
    <source>
        <dbReference type="ARBA" id="ARBA00023186"/>
    </source>
</evidence>
<gene>
    <name evidence="7" type="primary">fliS</name>
    <name evidence="7" type="ORF">OMP40_22710</name>
</gene>
<dbReference type="InterPro" id="IPR036584">
    <property type="entry name" value="FliS_sf"/>
</dbReference>
<dbReference type="CDD" id="cd16098">
    <property type="entry name" value="FliS"/>
    <property type="match status" value="1"/>
</dbReference>
<evidence type="ECO:0000256" key="6">
    <source>
        <dbReference type="PIRNR" id="PIRNR039090"/>
    </source>
</evidence>
<dbReference type="SUPFAM" id="SSF101116">
    <property type="entry name" value="Flagellar export chaperone FliS"/>
    <property type="match status" value="1"/>
</dbReference>
<dbReference type="GO" id="GO:0005829">
    <property type="term" value="C:cytosol"/>
    <property type="evidence" value="ECO:0007669"/>
    <property type="project" value="UniProtKB-SubCell"/>
</dbReference>
<reference evidence="7" key="1">
    <citation type="submission" date="2022-10" db="EMBL/GenBank/DDBJ databases">
        <title>Comparative genomic analysis of Cohnella hashimotonis sp. nov., isolated from the International Space Station.</title>
        <authorList>
            <person name="Simpson A."/>
            <person name="Venkateswaran K."/>
        </authorList>
    </citation>
    <scope>NUCLEOTIDE SEQUENCE</scope>
    <source>
        <strain evidence="7">DSM 28161</strain>
    </source>
</reference>
<dbReference type="PANTHER" id="PTHR34773">
    <property type="entry name" value="FLAGELLAR SECRETION CHAPERONE FLIS"/>
    <property type="match status" value="1"/>
</dbReference>
<organism evidence="7 8">
    <name type="scientific">Cohnella rhizosphaerae</name>
    <dbReference type="NCBI Taxonomy" id="1457232"/>
    <lineage>
        <taxon>Bacteria</taxon>
        <taxon>Bacillati</taxon>
        <taxon>Bacillota</taxon>
        <taxon>Bacilli</taxon>
        <taxon>Bacillales</taxon>
        <taxon>Paenibacillaceae</taxon>
        <taxon>Cohnella</taxon>
    </lineage>
</organism>
<dbReference type="EMBL" id="JAPDIA010000007">
    <property type="protein sequence ID" value="MDG0811868.1"/>
    <property type="molecule type" value="Genomic_DNA"/>
</dbReference>
<dbReference type="Proteomes" id="UP001153404">
    <property type="component" value="Unassembled WGS sequence"/>
</dbReference>
<evidence type="ECO:0000313" key="7">
    <source>
        <dbReference type="EMBL" id="MDG0811868.1"/>
    </source>
</evidence>
<dbReference type="Pfam" id="PF02561">
    <property type="entry name" value="FliS"/>
    <property type="match status" value="1"/>
</dbReference>
<comment type="similarity">
    <text evidence="2 6">Belongs to the FliS family.</text>
</comment>
<comment type="caution">
    <text evidence="7">The sequence shown here is derived from an EMBL/GenBank/DDBJ whole genome shotgun (WGS) entry which is preliminary data.</text>
</comment>
<dbReference type="Gene3D" id="1.20.120.340">
    <property type="entry name" value="Flagellar protein FliS"/>
    <property type="match status" value="1"/>
</dbReference>
<evidence type="ECO:0000256" key="4">
    <source>
        <dbReference type="ARBA" id="ARBA00022795"/>
    </source>
</evidence>
<evidence type="ECO:0000313" key="8">
    <source>
        <dbReference type="Proteomes" id="UP001153404"/>
    </source>
</evidence>
<dbReference type="PIRSF" id="PIRSF039090">
    <property type="entry name" value="Flis"/>
    <property type="match status" value="1"/>
</dbReference>
<dbReference type="PANTHER" id="PTHR34773:SF1">
    <property type="entry name" value="FLAGELLAR SECRETION CHAPERONE FLIS"/>
    <property type="match status" value="1"/>
</dbReference>
<proteinExistence type="inferred from homology"/>
<keyword evidence="7" id="KW-0969">Cilium</keyword>
<sequence length="133" mass="14840">MLKSPYQAYQQSSVQTSTPIQLVLMLYDGAIRYTRASAEAIRAKDYNTANLNLKKAQSVIHELTASLNFDFEVSKNLASLYEYFLHTLIQANIKKDARCADEVTEHLNDLREAWRQTAKLAAAEQGAIQGGSA</sequence>
<name>A0A9X4KWL8_9BACL</name>
<dbReference type="RefSeq" id="WP_277534734.1">
    <property type="nucleotide sequence ID" value="NZ_JAPDIA010000007.1"/>
</dbReference>
<evidence type="ECO:0000256" key="2">
    <source>
        <dbReference type="ARBA" id="ARBA00008787"/>
    </source>
</evidence>
<comment type="subcellular location">
    <subcellularLocation>
        <location evidence="1 6">Cytoplasm</location>
        <location evidence="1 6">Cytosol</location>
    </subcellularLocation>
</comment>
<dbReference type="InterPro" id="IPR003713">
    <property type="entry name" value="FliS"/>
</dbReference>